<gene>
    <name evidence="1" type="ORF">K7X08_000080</name>
</gene>
<dbReference type="Proteomes" id="UP001152561">
    <property type="component" value="Unassembled WGS sequence"/>
</dbReference>
<dbReference type="GO" id="GO:0005737">
    <property type="term" value="C:cytoplasm"/>
    <property type="evidence" value="ECO:0007669"/>
    <property type="project" value="TreeGrafter"/>
</dbReference>
<dbReference type="OrthoDB" id="782148at2759"/>
<reference evidence="2" key="1">
    <citation type="journal article" date="2023" name="Proc. Natl. Acad. Sci. U.S.A.">
        <title>Genomic and structural basis for evolution of tropane alkaloid biosynthesis.</title>
        <authorList>
            <person name="Wanga Y.-J."/>
            <person name="Taina T."/>
            <person name="Yua J.-Y."/>
            <person name="Lia J."/>
            <person name="Xua B."/>
            <person name="Chenc J."/>
            <person name="D'Auriad J.C."/>
            <person name="Huanga J.-P."/>
            <person name="Huanga S.-X."/>
        </authorList>
    </citation>
    <scope>NUCLEOTIDE SEQUENCE [LARGE SCALE GENOMIC DNA]</scope>
    <source>
        <strain evidence="2">cv. KIB-2019</strain>
    </source>
</reference>
<organism evidence="1 2">
    <name type="scientific">Anisodus acutangulus</name>
    <dbReference type="NCBI Taxonomy" id="402998"/>
    <lineage>
        <taxon>Eukaryota</taxon>
        <taxon>Viridiplantae</taxon>
        <taxon>Streptophyta</taxon>
        <taxon>Embryophyta</taxon>
        <taxon>Tracheophyta</taxon>
        <taxon>Spermatophyta</taxon>
        <taxon>Magnoliopsida</taxon>
        <taxon>eudicotyledons</taxon>
        <taxon>Gunneridae</taxon>
        <taxon>Pentapetalae</taxon>
        <taxon>asterids</taxon>
        <taxon>lamiids</taxon>
        <taxon>Solanales</taxon>
        <taxon>Solanaceae</taxon>
        <taxon>Solanoideae</taxon>
        <taxon>Hyoscyameae</taxon>
        <taxon>Anisodus</taxon>
    </lineage>
</organism>
<sequence>MAATAALLSLSLPKLNVTKASASTAGSTITCVPETLEQKFGRKGIKFSETGEVELTVRNGSSVKLQIPNAHVTSYKPKVYWKDDGFEEVLYTLPPPSSSSSSSNSRGGIGLVINEILEPNPKGPAAMTKTTAAASASEWTVTDVDSDSIDALQVELSCSRGTLDINYVVSLYPLSMATAVIVKNNGRNPVKLTTAILSHLKSKTRAGTGIQGLRSCTYCTHPPLSSSFEILSPAEAMKTEEPHLFSFGWEPEKKPGMWSTQDVPITVLKHKLSRLYSVPPQEKAKRFYNSIPSKYETIDQGRELFFRIIRMGFEDIYLSSPGSFSEKYGKDYFICTGPASMLVPLVVNPGVASISYPPIDTEYLESEFTGHGVTFTGVNDSCVVRMALENGSIANLMLPSGLITSYKAQMWHGGTMELLHTIVSEGQNGSPVIEGGVSLACNCENDEGLSWSPSSWALHQVKGDPQGSIQVELICTSSDGKIEAKYMVTLQQDILTSEIKVSNFGMASLRMMGSVLSHLTVSTPEASYAVGLQGSDFFSKPPFLANFSLLPPGFGKRKHQASNKSFGKIFSSWGTKNQNCDDTEKELEGEETDNYKHLTDEMSKIYKSTPRNFTLIDRGRRNSVVVGRDGFKEVYVLSPGSRHESYGRYSYICVGQAALLQPIVIESQSEWRGKQSLHNPNM</sequence>
<dbReference type="EMBL" id="JAJAGQ010000010">
    <property type="protein sequence ID" value="KAJ8550710.1"/>
    <property type="molecule type" value="Genomic_DNA"/>
</dbReference>
<dbReference type="SUPFAM" id="SSF74650">
    <property type="entry name" value="Galactose mutarotase-like"/>
    <property type="match status" value="2"/>
</dbReference>
<dbReference type="GO" id="GO:0005975">
    <property type="term" value="P:carbohydrate metabolic process"/>
    <property type="evidence" value="ECO:0007669"/>
    <property type="project" value="InterPro"/>
</dbReference>
<dbReference type="InterPro" id="IPR014718">
    <property type="entry name" value="GH-type_carb-bd"/>
</dbReference>
<accession>A0A9Q1M2S8</accession>
<protein>
    <submittedName>
        <fullName evidence="1">Uncharacterized protein</fullName>
    </submittedName>
</protein>
<dbReference type="Gene3D" id="2.70.98.10">
    <property type="match status" value="2"/>
</dbReference>
<dbReference type="PANTHER" id="PTHR11122">
    <property type="entry name" value="APOSPORY-ASSOCIATED PROTEIN C-RELATED"/>
    <property type="match status" value="1"/>
</dbReference>
<dbReference type="GO" id="GO:0030246">
    <property type="term" value="F:carbohydrate binding"/>
    <property type="evidence" value="ECO:0007669"/>
    <property type="project" value="InterPro"/>
</dbReference>
<evidence type="ECO:0000313" key="1">
    <source>
        <dbReference type="EMBL" id="KAJ8550710.1"/>
    </source>
</evidence>
<dbReference type="AlphaFoldDB" id="A0A9Q1M2S8"/>
<name>A0A9Q1M2S8_9SOLA</name>
<dbReference type="PANTHER" id="PTHR11122:SF15">
    <property type="entry name" value="PROTEIN NDH-DEPENDENT CYCLIC ELECTRON FLOW 5"/>
    <property type="match status" value="1"/>
</dbReference>
<comment type="caution">
    <text evidence="1">The sequence shown here is derived from an EMBL/GenBank/DDBJ whole genome shotgun (WGS) entry which is preliminary data.</text>
</comment>
<dbReference type="InterPro" id="IPR011013">
    <property type="entry name" value="Gal_mutarotase_sf_dom"/>
</dbReference>
<keyword evidence="2" id="KW-1185">Reference proteome</keyword>
<proteinExistence type="predicted"/>
<dbReference type="GO" id="GO:0047938">
    <property type="term" value="F:glucose-6-phosphate 1-epimerase activity"/>
    <property type="evidence" value="ECO:0007669"/>
    <property type="project" value="TreeGrafter"/>
</dbReference>
<evidence type="ECO:0000313" key="2">
    <source>
        <dbReference type="Proteomes" id="UP001152561"/>
    </source>
</evidence>